<keyword evidence="2" id="KW-1185">Reference proteome</keyword>
<protein>
    <submittedName>
        <fullName evidence="1">Uncharacterized protein</fullName>
    </submittedName>
</protein>
<dbReference type="Proteomes" id="UP001444071">
    <property type="component" value="Unassembled WGS sequence"/>
</dbReference>
<accession>A0ABV0WM96</accession>
<evidence type="ECO:0000313" key="1">
    <source>
        <dbReference type="EMBL" id="MEQ2270761.1"/>
    </source>
</evidence>
<dbReference type="EMBL" id="JAHRIM010060423">
    <property type="protein sequence ID" value="MEQ2270761.1"/>
    <property type="molecule type" value="Genomic_DNA"/>
</dbReference>
<evidence type="ECO:0000313" key="2">
    <source>
        <dbReference type="Proteomes" id="UP001444071"/>
    </source>
</evidence>
<sequence length="113" mass="12646">MEGKRIPLLKESCMKSHLQFATSKGTQLTHGERCFGEITSKLNCWPTFKMLFAAKSSAHHHEHTITNAKHGGGRIMLWELLFSKHLPQGLGVHSYLDEKTRIASSALIHPKGV</sequence>
<reference evidence="1 2" key="1">
    <citation type="submission" date="2021-06" db="EMBL/GenBank/DDBJ databases">
        <authorList>
            <person name="Palmer J.M."/>
        </authorList>
    </citation>
    <scope>NUCLEOTIDE SEQUENCE [LARGE SCALE GENOMIC DNA]</scope>
    <source>
        <strain evidence="1 2">XR_2019</strain>
        <tissue evidence="1">Muscle</tissue>
    </source>
</reference>
<gene>
    <name evidence="1" type="ORF">XENORESO_011913</name>
</gene>
<proteinExistence type="predicted"/>
<name>A0ABV0WM96_9TELE</name>
<comment type="caution">
    <text evidence="1">The sequence shown here is derived from an EMBL/GenBank/DDBJ whole genome shotgun (WGS) entry which is preliminary data.</text>
</comment>
<organism evidence="1 2">
    <name type="scientific">Xenotaenia resolanae</name>
    <dbReference type="NCBI Taxonomy" id="208358"/>
    <lineage>
        <taxon>Eukaryota</taxon>
        <taxon>Metazoa</taxon>
        <taxon>Chordata</taxon>
        <taxon>Craniata</taxon>
        <taxon>Vertebrata</taxon>
        <taxon>Euteleostomi</taxon>
        <taxon>Actinopterygii</taxon>
        <taxon>Neopterygii</taxon>
        <taxon>Teleostei</taxon>
        <taxon>Neoteleostei</taxon>
        <taxon>Acanthomorphata</taxon>
        <taxon>Ovalentaria</taxon>
        <taxon>Atherinomorphae</taxon>
        <taxon>Cyprinodontiformes</taxon>
        <taxon>Goodeidae</taxon>
        <taxon>Xenotaenia</taxon>
    </lineage>
</organism>